<gene>
    <name evidence="5" type="ORF">BOTBODRAFT_35309</name>
</gene>
<dbReference type="EMBL" id="KL198058">
    <property type="protein sequence ID" value="KDQ11418.1"/>
    <property type="molecule type" value="Genomic_DNA"/>
</dbReference>
<dbReference type="AlphaFoldDB" id="A0A067M6M8"/>
<dbReference type="SUPFAM" id="SSF53254">
    <property type="entry name" value="Phosphoglycerate mutase-like"/>
    <property type="match status" value="1"/>
</dbReference>
<dbReference type="GO" id="GO:0043456">
    <property type="term" value="P:regulation of pentose-phosphate shunt"/>
    <property type="evidence" value="ECO:0007669"/>
    <property type="project" value="TreeGrafter"/>
</dbReference>
<dbReference type="GO" id="GO:0004331">
    <property type="term" value="F:fructose-2,6-bisphosphate 2-phosphatase activity"/>
    <property type="evidence" value="ECO:0007669"/>
    <property type="project" value="TreeGrafter"/>
</dbReference>
<evidence type="ECO:0000313" key="6">
    <source>
        <dbReference type="Proteomes" id="UP000027195"/>
    </source>
</evidence>
<evidence type="ECO:0000256" key="3">
    <source>
        <dbReference type="PIRSR" id="PIRSR613078-2"/>
    </source>
</evidence>
<dbReference type="SMART" id="SM00855">
    <property type="entry name" value="PGAM"/>
    <property type="match status" value="1"/>
</dbReference>
<feature type="active site" description="Tele-phosphohistidine intermediate" evidence="2">
    <location>
        <position position="9"/>
    </location>
</feature>
<dbReference type="OrthoDB" id="354304at2759"/>
<dbReference type="InParanoid" id="A0A067M6M8"/>
<sequence>MITLTLIRHGESEDNGRPIWAGWRDAPLSELGQAQAKAVGKYFSEIPITAIYASPLKRAHNTALQVQEQQKQDPKPPLTLAPDLREQNFGEAEGHRWASVNDPSEDELPGDKMLHIFPENFGRDDKFPEGESLNDLERRGEKVFLEFVVPQLKAAKGKGEGEVHIVFVSHGLCISETISAICKRSPAFAGKNGFAWRGLKNTAWARLAIKIKGEGAGDVATNDSDAAEPPMDIEVTHFNVDDHLKDLRV</sequence>
<evidence type="ECO:0000256" key="1">
    <source>
        <dbReference type="ARBA" id="ARBA00022801"/>
    </source>
</evidence>
<evidence type="ECO:0000313" key="5">
    <source>
        <dbReference type="EMBL" id="KDQ11418.1"/>
    </source>
</evidence>
<dbReference type="InterPro" id="IPR029033">
    <property type="entry name" value="His_PPase_superfam"/>
</dbReference>
<organism evidence="5 6">
    <name type="scientific">Botryobasidium botryosum (strain FD-172 SS1)</name>
    <dbReference type="NCBI Taxonomy" id="930990"/>
    <lineage>
        <taxon>Eukaryota</taxon>
        <taxon>Fungi</taxon>
        <taxon>Dikarya</taxon>
        <taxon>Basidiomycota</taxon>
        <taxon>Agaricomycotina</taxon>
        <taxon>Agaricomycetes</taxon>
        <taxon>Cantharellales</taxon>
        <taxon>Botryobasidiaceae</taxon>
        <taxon>Botryobasidium</taxon>
    </lineage>
</organism>
<keyword evidence="1" id="KW-0378">Hydrolase</keyword>
<proteinExistence type="predicted"/>
<dbReference type="STRING" id="930990.A0A067M6M8"/>
<name>A0A067M6M8_BOTB1</name>
<feature type="binding site" evidence="3">
    <location>
        <position position="58"/>
    </location>
    <ligand>
        <name>substrate</name>
    </ligand>
</feature>
<dbReference type="PROSITE" id="PS00175">
    <property type="entry name" value="PG_MUTASE"/>
    <property type="match status" value="1"/>
</dbReference>
<evidence type="ECO:0008006" key="7">
    <source>
        <dbReference type="Google" id="ProtNLM"/>
    </source>
</evidence>
<protein>
    <recommendedName>
        <fullName evidence="7">Phosphoglycerate mutase-like protein</fullName>
    </recommendedName>
</protein>
<dbReference type="CDD" id="cd07067">
    <property type="entry name" value="HP_PGM_like"/>
    <property type="match status" value="1"/>
</dbReference>
<dbReference type="GO" id="GO:0005829">
    <property type="term" value="C:cytosol"/>
    <property type="evidence" value="ECO:0007669"/>
    <property type="project" value="TreeGrafter"/>
</dbReference>
<dbReference type="Gene3D" id="3.40.50.1240">
    <property type="entry name" value="Phosphoglycerate mutase-like"/>
    <property type="match status" value="1"/>
</dbReference>
<feature type="active site" description="Proton donor/acceptor" evidence="2">
    <location>
        <position position="86"/>
    </location>
</feature>
<evidence type="ECO:0000256" key="4">
    <source>
        <dbReference type="SAM" id="MobiDB-lite"/>
    </source>
</evidence>
<dbReference type="InterPro" id="IPR001345">
    <property type="entry name" value="PG/BPGM_mutase_AS"/>
</dbReference>
<evidence type="ECO:0000256" key="2">
    <source>
        <dbReference type="PIRSR" id="PIRSR613078-1"/>
    </source>
</evidence>
<dbReference type="FunCoup" id="A0A067M6M8">
    <property type="interactions" value="304"/>
</dbReference>
<feature type="binding site" evidence="3">
    <location>
        <begin position="8"/>
        <end position="15"/>
    </location>
    <ligand>
        <name>substrate</name>
    </ligand>
</feature>
<dbReference type="Pfam" id="PF00300">
    <property type="entry name" value="His_Phos_1"/>
    <property type="match status" value="1"/>
</dbReference>
<dbReference type="InterPro" id="IPR013078">
    <property type="entry name" value="His_Pase_superF_clade-1"/>
</dbReference>
<accession>A0A067M6M8</accession>
<feature type="region of interest" description="Disordered" evidence="4">
    <location>
        <begin position="62"/>
        <end position="82"/>
    </location>
</feature>
<dbReference type="PANTHER" id="PTHR46517">
    <property type="entry name" value="FRUCTOSE-2,6-BISPHOSPHATASE TIGAR"/>
    <property type="match status" value="1"/>
</dbReference>
<dbReference type="PANTHER" id="PTHR46517:SF1">
    <property type="entry name" value="FRUCTOSE-2,6-BISPHOSPHATASE TIGAR"/>
    <property type="match status" value="1"/>
</dbReference>
<dbReference type="HOGENOM" id="CLU_033323_0_1_1"/>
<keyword evidence="6" id="KW-1185">Reference proteome</keyword>
<dbReference type="InterPro" id="IPR051695">
    <property type="entry name" value="Phosphoglycerate_Mutase"/>
</dbReference>
<dbReference type="GO" id="GO:0045820">
    <property type="term" value="P:negative regulation of glycolytic process"/>
    <property type="evidence" value="ECO:0007669"/>
    <property type="project" value="TreeGrafter"/>
</dbReference>
<reference evidence="6" key="1">
    <citation type="journal article" date="2014" name="Proc. Natl. Acad. Sci. U.S.A.">
        <title>Extensive sampling of basidiomycete genomes demonstrates inadequacy of the white-rot/brown-rot paradigm for wood decay fungi.</title>
        <authorList>
            <person name="Riley R."/>
            <person name="Salamov A.A."/>
            <person name="Brown D.W."/>
            <person name="Nagy L.G."/>
            <person name="Floudas D."/>
            <person name="Held B.W."/>
            <person name="Levasseur A."/>
            <person name="Lombard V."/>
            <person name="Morin E."/>
            <person name="Otillar R."/>
            <person name="Lindquist E.A."/>
            <person name="Sun H."/>
            <person name="LaButti K.M."/>
            <person name="Schmutz J."/>
            <person name="Jabbour D."/>
            <person name="Luo H."/>
            <person name="Baker S.E."/>
            <person name="Pisabarro A.G."/>
            <person name="Walton J.D."/>
            <person name="Blanchette R.A."/>
            <person name="Henrissat B."/>
            <person name="Martin F."/>
            <person name="Cullen D."/>
            <person name="Hibbett D.S."/>
            <person name="Grigoriev I.V."/>
        </authorList>
    </citation>
    <scope>NUCLEOTIDE SEQUENCE [LARGE SCALE GENOMIC DNA]</scope>
    <source>
        <strain evidence="6">FD-172 SS1</strain>
    </source>
</reference>
<dbReference type="Proteomes" id="UP000027195">
    <property type="component" value="Unassembled WGS sequence"/>
</dbReference>